<evidence type="ECO:0000256" key="1">
    <source>
        <dbReference type="SAM" id="MobiDB-lite"/>
    </source>
</evidence>
<keyword evidence="3" id="KW-1185">Reference proteome</keyword>
<evidence type="ECO:0000313" key="3">
    <source>
        <dbReference type="Proteomes" id="UP001603013"/>
    </source>
</evidence>
<evidence type="ECO:0000313" key="2">
    <source>
        <dbReference type="EMBL" id="MFF8279154.1"/>
    </source>
</evidence>
<reference evidence="2 3" key="1">
    <citation type="submission" date="2024-10" db="EMBL/GenBank/DDBJ databases">
        <title>The Natural Products Discovery Center: Release of the First 8490 Sequenced Strains for Exploring Actinobacteria Biosynthetic Diversity.</title>
        <authorList>
            <person name="Kalkreuter E."/>
            <person name="Kautsar S.A."/>
            <person name="Yang D."/>
            <person name="Bader C.D."/>
            <person name="Teijaro C.N."/>
            <person name="Fluegel L."/>
            <person name="Davis C.M."/>
            <person name="Simpson J.R."/>
            <person name="Lauterbach L."/>
            <person name="Steele A.D."/>
            <person name="Gui C."/>
            <person name="Meng S."/>
            <person name="Li G."/>
            <person name="Viehrig K."/>
            <person name="Ye F."/>
            <person name="Su P."/>
            <person name="Kiefer A.F."/>
            <person name="Nichols A."/>
            <person name="Cepeda A.J."/>
            <person name="Yan W."/>
            <person name="Fan B."/>
            <person name="Jiang Y."/>
            <person name="Adhikari A."/>
            <person name="Zheng C.-J."/>
            <person name="Schuster L."/>
            <person name="Cowan T.M."/>
            <person name="Smanski M.J."/>
            <person name="Chevrette M.G."/>
            <person name="De Carvalho L.P.S."/>
            <person name="Shen B."/>
        </authorList>
    </citation>
    <scope>NUCLEOTIDE SEQUENCE [LARGE SCALE GENOMIC DNA]</scope>
    <source>
        <strain evidence="2 3">NPDC015755</strain>
    </source>
</reference>
<name>A0ABW6YH31_9ACTN</name>
<feature type="compositionally biased region" description="Basic residues" evidence="1">
    <location>
        <begin position="205"/>
        <end position="221"/>
    </location>
</feature>
<sequence length="270" mass="29348">MGAATWAQPPTVTHDDWVRVLPAGERVLGKAAYGNPDAQGYLKEGSDFHDYMGLAWTFPTKTVAAEAPAGNLDCSGYVRMVYGFDMGVPMAAYDDPSGTRLPRTSRQMVDHSPGVRVAQAALPPTTFAPPTAPLLQPGDLVLFNADLTDDTPDDPMTPQDERFLVVDHVGICLGGDSRGARRFLSSRKTCDGRSRRSRPPAPRWRTWRAPRRGTARGRTRRTSTPSTASDGTTPPGHTGSGRRVTPRRTQRSQTCSPRHSVSVLGVPSRR</sequence>
<dbReference type="RefSeq" id="WP_391936189.1">
    <property type="nucleotide sequence ID" value="NZ_JBIBSM010000013.1"/>
</dbReference>
<dbReference type="SUPFAM" id="SSF54001">
    <property type="entry name" value="Cysteine proteinases"/>
    <property type="match status" value="1"/>
</dbReference>
<evidence type="ECO:0008006" key="4">
    <source>
        <dbReference type="Google" id="ProtNLM"/>
    </source>
</evidence>
<organism evidence="2 3">
    <name type="scientific">Streptomyces lateritius</name>
    <dbReference type="NCBI Taxonomy" id="67313"/>
    <lineage>
        <taxon>Bacteria</taxon>
        <taxon>Bacillati</taxon>
        <taxon>Actinomycetota</taxon>
        <taxon>Actinomycetes</taxon>
        <taxon>Kitasatosporales</taxon>
        <taxon>Streptomycetaceae</taxon>
        <taxon>Streptomyces</taxon>
    </lineage>
</organism>
<comment type="caution">
    <text evidence="2">The sequence shown here is derived from an EMBL/GenBank/DDBJ whole genome shotgun (WGS) entry which is preliminary data.</text>
</comment>
<feature type="region of interest" description="Disordered" evidence="1">
    <location>
        <begin position="187"/>
        <end position="270"/>
    </location>
</feature>
<gene>
    <name evidence="2" type="ORF">ACF05T_24020</name>
</gene>
<accession>A0ABW6YH31</accession>
<protein>
    <recommendedName>
        <fullName evidence="4">NlpC/P60 domain-containing protein</fullName>
    </recommendedName>
</protein>
<proteinExistence type="predicted"/>
<dbReference type="Gene3D" id="3.90.1720.10">
    <property type="entry name" value="endopeptidase domain like (from Nostoc punctiforme)"/>
    <property type="match status" value="1"/>
</dbReference>
<dbReference type="Proteomes" id="UP001603013">
    <property type="component" value="Unassembled WGS sequence"/>
</dbReference>
<dbReference type="EMBL" id="JBIBSM010000013">
    <property type="protein sequence ID" value="MFF8279154.1"/>
    <property type="molecule type" value="Genomic_DNA"/>
</dbReference>
<dbReference type="InterPro" id="IPR038765">
    <property type="entry name" value="Papain-like_cys_pep_sf"/>
</dbReference>